<dbReference type="Gene3D" id="3.40.50.300">
    <property type="entry name" value="P-loop containing nucleotide triphosphate hydrolases"/>
    <property type="match status" value="1"/>
</dbReference>
<dbReference type="Pfam" id="PF17862">
    <property type="entry name" value="AAA_lid_3"/>
    <property type="match status" value="1"/>
</dbReference>
<dbReference type="InterPro" id="IPR041569">
    <property type="entry name" value="AAA_lid_3"/>
</dbReference>
<dbReference type="FunFam" id="3.40.50.300:FF:000093">
    <property type="entry name" value="Fidgetin-like 1"/>
    <property type="match status" value="1"/>
</dbReference>
<protein>
    <submittedName>
        <fullName evidence="7">Fidgetin-like protein 1</fullName>
    </submittedName>
</protein>
<dbReference type="SUPFAM" id="SSF52540">
    <property type="entry name" value="P-loop containing nucleoside triphosphate hydrolases"/>
    <property type="match status" value="1"/>
</dbReference>
<comment type="caution">
    <text evidence="7">The sequence shown here is derived from an EMBL/GenBank/DDBJ whole genome shotgun (WGS) entry which is preliminary data.</text>
</comment>
<evidence type="ECO:0000259" key="6">
    <source>
        <dbReference type="SMART" id="SM00382"/>
    </source>
</evidence>
<evidence type="ECO:0000256" key="5">
    <source>
        <dbReference type="SAM" id="MobiDB-lite"/>
    </source>
</evidence>
<dbReference type="Pfam" id="PF09336">
    <property type="entry name" value="Vps4_C"/>
    <property type="match status" value="1"/>
</dbReference>
<gene>
    <name evidence="7" type="ORF">AV274_5742</name>
</gene>
<dbReference type="SMART" id="SM00382">
    <property type="entry name" value="AAA"/>
    <property type="match status" value="1"/>
</dbReference>
<dbReference type="GO" id="GO:0005524">
    <property type="term" value="F:ATP binding"/>
    <property type="evidence" value="ECO:0007669"/>
    <property type="project" value="UniProtKB-KW"/>
</dbReference>
<evidence type="ECO:0000256" key="4">
    <source>
        <dbReference type="RuleBase" id="RU003651"/>
    </source>
</evidence>
<feature type="domain" description="AAA+ ATPase" evidence="6">
    <location>
        <begin position="330"/>
        <end position="467"/>
    </location>
</feature>
<dbReference type="OrthoDB" id="29072at2759"/>
<dbReference type="Proteomes" id="UP000078348">
    <property type="component" value="Unassembled WGS sequence"/>
</dbReference>
<name>A0A196S686_BLAHN</name>
<dbReference type="Pfam" id="PF00004">
    <property type="entry name" value="AAA"/>
    <property type="match status" value="1"/>
</dbReference>
<dbReference type="STRING" id="478820.A0A196S686"/>
<dbReference type="InterPro" id="IPR015415">
    <property type="entry name" value="Spast_Vps4_C"/>
</dbReference>
<dbReference type="Gene3D" id="1.10.8.60">
    <property type="match status" value="1"/>
</dbReference>
<keyword evidence="2 4" id="KW-0547">Nucleotide-binding</keyword>
<dbReference type="InterPro" id="IPR003960">
    <property type="entry name" value="ATPase_AAA_CS"/>
</dbReference>
<evidence type="ECO:0000256" key="3">
    <source>
        <dbReference type="ARBA" id="ARBA00022840"/>
    </source>
</evidence>
<dbReference type="FunFam" id="1.10.8.60:FF:000022">
    <property type="entry name" value="Fidgetin like 1"/>
    <property type="match status" value="1"/>
</dbReference>
<evidence type="ECO:0000256" key="1">
    <source>
        <dbReference type="ARBA" id="ARBA00006914"/>
    </source>
</evidence>
<accession>A0A196S686</accession>
<evidence type="ECO:0000313" key="7">
    <source>
        <dbReference type="EMBL" id="OAO12580.1"/>
    </source>
</evidence>
<feature type="compositionally biased region" description="Basic and acidic residues" evidence="5">
    <location>
        <begin position="128"/>
        <end position="170"/>
    </location>
</feature>
<feature type="region of interest" description="Disordered" evidence="5">
    <location>
        <begin position="199"/>
        <end position="233"/>
    </location>
</feature>
<keyword evidence="3 4" id="KW-0067">ATP-binding</keyword>
<feature type="region of interest" description="Disordered" evidence="5">
    <location>
        <begin position="103"/>
        <end position="179"/>
    </location>
</feature>
<dbReference type="InterPro" id="IPR027417">
    <property type="entry name" value="P-loop_NTPase"/>
</dbReference>
<comment type="similarity">
    <text evidence="1 4">Belongs to the AAA ATPase family.</text>
</comment>
<proteinExistence type="inferred from homology"/>
<dbReference type="EMBL" id="LXWW01000534">
    <property type="protein sequence ID" value="OAO12580.1"/>
    <property type="molecule type" value="Genomic_DNA"/>
</dbReference>
<evidence type="ECO:0000313" key="8">
    <source>
        <dbReference type="Proteomes" id="UP000078348"/>
    </source>
</evidence>
<dbReference type="GO" id="GO:0016887">
    <property type="term" value="F:ATP hydrolysis activity"/>
    <property type="evidence" value="ECO:0007669"/>
    <property type="project" value="InterPro"/>
</dbReference>
<keyword evidence="8" id="KW-1185">Reference proteome</keyword>
<sequence>MESEVIVQLVNRVCEHEGANEERRLLQQVMLKCDVDSTQWLWDGLMPIEEYSVSADSAGAAVNANVDIPEDALSFFCPKASNVLQAISVPKRPPAQSVLKMKRAPAPIVPNPSEKRFPPNLRYTPPKRAREESRTYEEREVRSPYEKREVRSPYEEKDMRRPYEKESNHDYEEDDMEVEKPARTGFTSAKSQYIIDQQKKHGKNYNPSQDPNLRGKSLGGKRRFTPPSASDGSMDAVAKSVFRGASKDKEKGSTCGSSLEELGIAVEDLPEKLRSLEEKYIVNILNEIIYSGKQVTWDDIAGLAYAKKCIMEAIIWPMQRPDLFTGLRTVPKGLLLFGPPGTGKTLLGKAIANTCHCTFFSISASSLTSKWMGEGEKMVRALFGVAEFKAPSVIFIDEIDSLLSMRNENDMEGTRRIKTEFLVQLDGITASGDAGHILVIGATNRPQDLDEAARRRFVKRLYIPLPDEETRRALLRILLRKNENKISDEEVEELTRRSAGYSCADLHNLCREAAMGPIRDVSVNGSISNMSKEHLRPIEMKDFEYAFYQVRASVSGDDLEGYVAWNEKYGSMGTVM</sequence>
<organism evidence="7 8">
    <name type="scientific">Blastocystis sp. subtype 1 (strain ATCC 50177 / NandII)</name>
    <dbReference type="NCBI Taxonomy" id="478820"/>
    <lineage>
        <taxon>Eukaryota</taxon>
        <taxon>Sar</taxon>
        <taxon>Stramenopiles</taxon>
        <taxon>Bigyra</taxon>
        <taxon>Opalozoa</taxon>
        <taxon>Opalinata</taxon>
        <taxon>Blastocystidae</taxon>
        <taxon>Blastocystis</taxon>
    </lineage>
</organism>
<dbReference type="PANTHER" id="PTHR23074">
    <property type="entry name" value="AAA DOMAIN-CONTAINING"/>
    <property type="match status" value="1"/>
</dbReference>
<dbReference type="InterPro" id="IPR050304">
    <property type="entry name" value="MT-severing_AAA_ATPase"/>
</dbReference>
<dbReference type="PANTHER" id="PTHR23074:SF17">
    <property type="entry name" value="FIDGETIN-LIKE PROTEIN 1"/>
    <property type="match status" value="1"/>
</dbReference>
<dbReference type="AlphaFoldDB" id="A0A196S686"/>
<reference evidence="7 8" key="1">
    <citation type="submission" date="2016-05" db="EMBL/GenBank/DDBJ databases">
        <title>Nuclear genome of Blastocystis sp. subtype 1 NandII.</title>
        <authorList>
            <person name="Gentekaki E."/>
            <person name="Curtis B."/>
            <person name="Stairs C."/>
            <person name="Eme L."/>
            <person name="Herman E."/>
            <person name="Klimes V."/>
            <person name="Arias M.C."/>
            <person name="Elias M."/>
            <person name="Hilliou F."/>
            <person name="Klute M."/>
            <person name="Malik S.-B."/>
            <person name="Pightling A."/>
            <person name="Rachubinski R."/>
            <person name="Salas D."/>
            <person name="Schlacht A."/>
            <person name="Suga H."/>
            <person name="Archibald J."/>
            <person name="Ball S.G."/>
            <person name="Clark G."/>
            <person name="Dacks J."/>
            <person name="Van Der Giezen M."/>
            <person name="Tsaousis A."/>
            <person name="Roger A."/>
        </authorList>
    </citation>
    <scope>NUCLEOTIDE SEQUENCE [LARGE SCALE GENOMIC DNA]</scope>
    <source>
        <strain evidence="8">ATCC 50177 / NandII</strain>
    </source>
</reference>
<dbReference type="InterPro" id="IPR003593">
    <property type="entry name" value="AAA+_ATPase"/>
</dbReference>
<evidence type="ECO:0000256" key="2">
    <source>
        <dbReference type="ARBA" id="ARBA00022741"/>
    </source>
</evidence>
<dbReference type="PROSITE" id="PS00674">
    <property type="entry name" value="AAA"/>
    <property type="match status" value="1"/>
</dbReference>
<dbReference type="InterPro" id="IPR003959">
    <property type="entry name" value="ATPase_AAA_core"/>
</dbReference>